<dbReference type="EMBL" id="MFVH01000024">
    <property type="protein sequence ID" value="OGI91655.1"/>
    <property type="molecule type" value="Genomic_DNA"/>
</dbReference>
<evidence type="ECO:0000256" key="5">
    <source>
        <dbReference type="ARBA" id="ARBA00023136"/>
    </source>
</evidence>
<feature type="transmembrane region" description="Helical" evidence="6">
    <location>
        <begin position="452"/>
        <end position="469"/>
    </location>
</feature>
<keyword evidence="2" id="KW-1003">Cell membrane</keyword>
<sequence>MQDRIFYAVCFGFVIGVLLRSFVAINFFAILFLSILAIALIFLFLIFKNKWGIVIGIFLLFISLGIFRFHLADKKIPEISGENLTGIVVDEPNIRENNQKLTVKIAKHVKVLITTNFNEEYKYGDRINFEGKLQKPENFITDQGKEFDYVSYLRKDGVFYVMGYPKIEIVSHGNGSKIKSALFSVKEKLLEKMNLAIAPPESLLMGGLILGERSAFNQDLRQAMVNTGTIHIVALSGYNVTIVAEWLMKLFYFLPRNLGIGAGIFAILLFVLMTGGSSTAIRAGIMAMLALIARATGRNYDVGRALILAGVFMIILNPFVLAFDVSFELSFIATIAVIFFAPKIEKYFLWVPDFFKLRDIVSVTVAVYIFVLPFILYKMGNLSLVALPANILILAFIPFTMGFGFFTSFLGLIWYPLSVPLGFISYLFLKYELAVINFFSQLPFAAFTIPNFPLVLTLLIYTWFVYKLFGRDIKNFLARP</sequence>
<dbReference type="InterPro" id="IPR052159">
    <property type="entry name" value="Competence_DNA_uptake"/>
</dbReference>
<proteinExistence type="predicted"/>
<dbReference type="Pfam" id="PF03772">
    <property type="entry name" value="Competence"/>
    <property type="match status" value="1"/>
</dbReference>
<feature type="transmembrane region" description="Helical" evidence="6">
    <location>
        <begin position="360"/>
        <end position="379"/>
    </location>
</feature>
<dbReference type="AlphaFoldDB" id="A0A1F6XC71"/>
<feature type="domain" description="DUF4131" evidence="8">
    <location>
        <begin position="26"/>
        <end position="168"/>
    </location>
</feature>
<feature type="transmembrane region" description="Helical" evidence="6">
    <location>
        <begin position="28"/>
        <end position="47"/>
    </location>
</feature>
<dbReference type="NCBIfam" id="TIGR00360">
    <property type="entry name" value="ComEC_N-term"/>
    <property type="match status" value="1"/>
</dbReference>
<evidence type="ECO:0000313" key="10">
    <source>
        <dbReference type="Proteomes" id="UP000179381"/>
    </source>
</evidence>
<comment type="caution">
    <text evidence="9">The sequence shown here is derived from an EMBL/GenBank/DDBJ whole genome shotgun (WGS) entry which is preliminary data.</text>
</comment>
<dbReference type="InterPro" id="IPR025405">
    <property type="entry name" value="DUF4131"/>
</dbReference>
<feature type="transmembrane region" description="Helical" evidence="6">
    <location>
        <begin position="260"/>
        <end position="293"/>
    </location>
</feature>
<dbReference type="Proteomes" id="UP000179381">
    <property type="component" value="Unassembled WGS sequence"/>
</dbReference>
<feature type="transmembrane region" description="Helical" evidence="6">
    <location>
        <begin position="223"/>
        <end position="248"/>
    </location>
</feature>
<comment type="subcellular location">
    <subcellularLocation>
        <location evidence="1">Cell membrane</location>
        <topology evidence="1">Multi-pass membrane protein</topology>
    </subcellularLocation>
</comment>
<dbReference type="InterPro" id="IPR004477">
    <property type="entry name" value="ComEC_N"/>
</dbReference>
<feature type="transmembrane region" description="Helical" evidence="6">
    <location>
        <begin position="6"/>
        <end position="23"/>
    </location>
</feature>
<reference evidence="9 10" key="1">
    <citation type="journal article" date="2016" name="Nat. Commun.">
        <title>Thousands of microbial genomes shed light on interconnected biogeochemical processes in an aquifer system.</title>
        <authorList>
            <person name="Anantharaman K."/>
            <person name="Brown C.T."/>
            <person name="Hug L.A."/>
            <person name="Sharon I."/>
            <person name="Castelle C.J."/>
            <person name="Probst A.J."/>
            <person name="Thomas B.C."/>
            <person name="Singh A."/>
            <person name="Wilkins M.J."/>
            <person name="Karaoz U."/>
            <person name="Brodie E.L."/>
            <person name="Williams K.H."/>
            <person name="Hubbard S.S."/>
            <person name="Banfield J.F."/>
        </authorList>
    </citation>
    <scope>NUCLEOTIDE SEQUENCE [LARGE SCALE GENOMIC DNA]</scope>
</reference>
<protein>
    <recommendedName>
        <fullName evidence="11">ComEC/Rec2-related protein domain-containing protein</fullName>
    </recommendedName>
</protein>
<name>A0A1F6XC71_9BACT</name>
<evidence type="ECO:0000313" key="9">
    <source>
        <dbReference type="EMBL" id="OGI91655.1"/>
    </source>
</evidence>
<organism evidence="9 10">
    <name type="scientific">Candidatus Nomurabacteria bacterium RIFCSPLOWO2_01_FULL_46_18</name>
    <dbReference type="NCBI Taxonomy" id="1801783"/>
    <lineage>
        <taxon>Bacteria</taxon>
        <taxon>Candidatus Nomuraibacteriota</taxon>
    </lineage>
</organism>
<gene>
    <name evidence="9" type="ORF">A2933_02045</name>
</gene>
<evidence type="ECO:0000256" key="1">
    <source>
        <dbReference type="ARBA" id="ARBA00004651"/>
    </source>
</evidence>
<evidence type="ECO:0000256" key="3">
    <source>
        <dbReference type="ARBA" id="ARBA00022692"/>
    </source>
</evidence>
<feature type="domain" description="ComEC/Rec2-related protein" evidence="7">
    <location>
        <begin position="208"/>
        <end position="469"/>
    </location>
</feature>
<feature type="transmembrane region" description="Helical" evidence="6">
    <location>
        <begin position="305"/>
        <end position="323"/>
    </location>
</feature>
<keyword evidence="5 6" id="KW-0472">Membrane</keyword>
<accession>A0A1F6XC71</accession>
<keyword evidence="3 6" id="KW-0812">Transmembrane</keyword>
<evidence type="ECO:0000256" key="6">
    <source>
        <dbReference type="SAM" id="Phobius"/>
    </source>
</evidence>
<evidence type="ECO:0000259" key="8">
    <source>
        <dbReference type="Pfam" id="PF13567"/>
    </source>
</evidence>
<dbReference type="PANTHER" id="PTHR30619:SF7">
    <property type="entry name" value="BETA-LACTAMASE DOMAIN PROTEIN"/>
    <property type="match status" value="1"/>
</dbReference>
<dbReference type="PANTHER" id="PTHR30619">
    <property type="entry name" value="DNA INTERNALIZATION/COMPETENCE PROTEIN COMEC/REC2"/>
    <property type="match status" value="1"/>
</dbReference>
<feature type="transmembrane region" description="Helical" evidence="6">
    <location>
        <begin position="391"/>
        <end position="415"/>
    </location>
</feature>
<dbReference type="GO" id="GO:0005886">
    <property type="term" value="C:plasma membrane"/>
    <property type="evidence" value="ECO:0007669"/>
    <property type="project" value="UniProtKB-SubCell"/>
</dbReference>
<dbReference type="Pfam" id="PF13567">
    <property type="entry name" value="DUF4131"/>
    <property type="match status" value="1"/>
</dbReference>
<keyword evidence="4 6" id="KW-1133">Transmembrane helix</keyword>
<feature type="transmembrane region" description="Helical" evidence="6">
    <location>
        <begin position="53"/>
        <end position="71"/>
    </location>
</feature>
<evidence type="ECO:0000259" key="7">
    <source>
        <dbReference type="Pfam" id="PF03772"/>
    </source>
</evidence>
<evidence type="ECO:0000256" key="2">
    <source>
        <dbReference type="ARBA" id="ARBA00022475"/>
    </source>
</evidence>
<evidence type="ECO:0008006" key="11">
    <source>
        <dbReference type="Google" id="ProtNLM"/>
    </source>
</evidence>
<evidence type="ECO:0000256" key="4">
    <source>
        <dbReference type="ARBA" id="ARBA00022989"/>
    </source>
</evidence>